<keyword evidence="3" id="KW-1185">Reference proteome</keyword>
<evidence type="ECO:0000256" key="1">
    <source>
        <dbReference type="SAM" id="MobiDB-lite"/>
    </source>
</evidence>
<dbReference type="Proteomes" id="UP001465755">
    <property type="component" value="Unassembled WGS sequence"/>
</dbReference>
<sequence length="223" mass="24488">MQNPDEYPAKALSKKASGRHPDRKARQRRRQGAGPAVCGGEQGLKLVSATGRRTGVLFRLGGCHGTARRGIEASHARRAPCRGRELVEQKVQVLTTQPRRLLDCARLVATTPPPLPSHTLRQLQHPIIRLAPIAELAAAPSFLASPTPPPPQAFTRSGVLLPCGRRTPCHMGTDACNLQPLTRWPRASPCSTSETFRFAEHLQLDKRWRVARIPAGPYFSLSR</sequence>
<name>A0AAW1PC68_9CHLO</name>
<accession>A0AAW1PC68</accession>
<evidence type="ECO:0000313" key="2">
    <source>
        <dbReference type="EMBL" id="KAK9807430.1"/>
    </source>
</evidence>
<protein>
    <submittedName>
        <fullName evidence="2">Uncharacterized protein</fullName>
    </submittedName>
</protein>
<dbReference type="AlphaFoldDB" id="A0AAW1PC68"/>
<proteinExistence type="predicted"/>
<organism evidence="2 3">
    <name type="scientific">Symbiochloris irregularis</name>
    <dbReference type="NCBI Taxonomy" id="706552"/>
    <lineage>
        <taxon>Eukaryota</taxon>
        <taxon>Viridiplantae</taxon>
        <taxon>Chlorophyta</taxon>
        <taxon>core chlorophytes</taxon>
        <taxon>Trebouxiophyceae</taxon>
        <taxon>Trebouxiales</taxon>
        <taxon>Trebouxiaceae</taxon>
        <taxon>Symbiochloris</taxon>
    </lineage>
</organism>
<evidence type="ECO:0000313" key="3">
    <source>
        <dbReference type="Proteomes" id="UP001465755"/>
    </source>
</evidence>
<feature type="compositionally biased region" description="Basic residues" evidence="1">
    <location>
        <begin position="12"/>
        <end position="31"/>
    </location>
</feature>
<feature type="region of interest" description="Disordered" evidence="1">
    <location>
        <begin position="1"/>
        <end position="40"/>
    </location>
</feature>
<reference evidence="2 3" key="1">
    <citation type="journal article" date="2024" name="Nat. Commun.">
        <title>Phylogenomics reveals the evolutionary origins of lichenization in chlorophyte algae.</title>
        <authorList>
            <person name="Puginier C."/>
            <person name="Libourel C."/>
            <person name="Otte J."/>
            <person name="Skaloud P."/>
            <person name="Haon M."/>
            <person name="Grisel S."/>
            <person name="Petersen M."/>
            <person name="Berrin J.G."/>
            <person name="Delaux P.M."/>
            <person name="Dal Grande F."/>
            <person name="Keller J."/>
        </authorList>
    </citation>
    <scope>NUCLEOTIDE SEQUENCE [LARGE SCALE GENOMIC DNA]</scope>
    <source>
        <strain evidence="2 3">SAG 2036</strain>
    </source>
</reference>
<comment type="caution">
    <text evidence="2">The sequence shown here is derived from an EMBL/GenBank/DDBJ whole genome shotgun (WGS) entry which is preliminary data.</text>
</comment>
<gene>
    <name evidence="2" type="ORF">WJX73_006211</name>
</gene>
<dbReference type="EMBL" id="JALJOQ010000030">
    <property type="protein sequence ID" value="KAK9807430.1"/>
    <property type="molecule type" value="Genomic_DNA"/>
</dbReference>